<gene>
    <name evidence="1" type="ORF">NDN08_000982</name>
</gene>
<evidence type="ECO:0000313" key="2">
    <source>
        <dbReference type="Proteomes" id="UP001157974"/>
    </source>
</evidence>
<dbReference type="AlphaFoldDB" id="A0AAV8UPI4"/>
<accession>A0AAV8UPI4</accession>
<dbReference type="Pfam" id="PF09366">
    <property type="entry name" value="DUF1997"/>
    <property type="match status" value="1"/>
</dbReference>
<comment type="caution">
    <text evidence="1">The sequence shown here is derived from an EMBL/GenBank/DDBJ whole genome shotgun (WGS) entry which is preliminary data.</text>
</comment>
<dbReference type="InterPro" id="IPR023393">
    <property type="entry name" value="START-like_dom_sf"/>
</dbReference>
<evidence type="ECO:0000313" key="1">
    <source>
        <dbReference type="EMBL" id="KAJ8904465.1"/>
    </source>
</evidence>
<protein>
    <recommendedName>
        <fullName evidence="3">Coenzyme Q-binding protein COQ10 START domain-containing protein</fullName>
    </recommendedName>
</protein>
<dbReference type="PANTHER" id="PTHR34133">
    <property type="entry name" value="OS07G0633000 PROTEIN"/>
    <property type="match status" value="1"/>
</dbReference>
<dbReference type="EMBL" id="JAMWBK010000006">
    <property type="protein sequence ID" value="KAJ8904465.1"/>
    <property type="molecule type" value="Genomic_DNA"/>
</dbReference>
<proteinExistence type="predicted"/>
<dbReference type="Gene3D" id="3.30.530.20">
    <property type="match status" value="1"/>
</dbReference>
<reference evidence="1 2" key="1">
    <citation type="journal article" date="2023" name="Nat. Commun.">
        <title>Origin of minicircular mitochondrial genomes in red algae.</title>
        <authorList>
            <person name="Lee Y."/>
            <person name="Cho C.H."/>
            <person name="Lee Y.M."/>
            <person name="Park S.I."/>
            <person name="Yang J.H."/>
            <person name="West J.A."/>
            <person name="Bhattacharya D."/>
            <person name="Yoon H.S."/>
        </authorList>
    </citation>
    <scope>NUCLEOTIDE SEQUENCE [LARGE SCALE GENOMIC DNA]</scope>
    <source>
        <strain evidence="1 2">CCMP1338</strain>
        <tissue evidence="1">Whole cell</tissue>
    </source>
</reference>
<dbReference type="Proteomes" id="UP001157974">
    <property type="component" value="Unassembled WGS sequence"/>
</dbReference>
<evidence type="ECO:0008006" key="3">
    <source>
        <dbReference type="Google" id="ProtNLM"/>
    </source>
</evidence>
<dbReference type="PANTHER" id="PTHR34133:SF8">
    <property type="entry name" value="OS07G0633000 PROTEIN"/>
    <property type="match status" value="1"/>
</dbReference>
<keyword evidence="2" id="KW-1185">Reference proteome</keyword>
<sequence>MGLLFVAGAIVPHNGSRGARVCAHGGRGQTGGFLARRQVEMSLRSTFDNSITISGKVPGSRSRLTEFMVSNPEAVITACWSENLIQKLGNGVYRTSLPPLQFLHFKINASVDVRAQYDESIDGIRLVSVRSLVEVPRLGLNEHTFNMKLTGHLSPIEKGQRTHFDGSADLEISLDLPPLLRLMPKSAINAAGAQLTNGVLRSMRHNLIQNFTSAYRSWLQTREKGDSLNSKKPQSSDLSL</sequence>
<dbReference type="InterPro" id="IPR018971">
    <property type="entry name" value="DUF1997"/>
</dbReference>
<name>A0AAV8UPI4_9RHOD</name>
<organism evidence="1 2">
    <name type="scientific">Rhodosorus marinus</name>
    <dbReference type="NCBI Taxonomy" id="101924"/>
    <lineage>
        <taxon>Eukaryota</taxon>
        <taxon>Rhodophyta</taxon>
        <taxon>Stylonematophyceae</taxon>
        <taxon>Stylonematales</taxon>
        <taxon>Stylonemataceae</taxon>
        <taxon>Rhodosorus</taxon>
    </lineage>
</organism>